<reference evidence="1" key="1">
    <citation type="journal article" date="2020" name="Nature">
        <title>Giant virus diversity and host interactions through global metagenomics.</title>
        <authorList>
            <person name="Schulz F."/>
            <person name="Roux S."/>
            <person name="Paez-Espino D."/>
            <person name="Jungbluth S."/>
            <person name="Walsh D.A."/>
            <person name="Denef V.J."/>
            <person name="McMahon K.D."/>
            <person name="Konstantinidis K.T."/>
            <person name="Eloe-Fadrosh E.A."/>
            <person name="Kyrpides N.C."/>
            <person name="Woyke T."/>
        </authorList>
    </citation>
    <scope>NUCLEOTIDE SEQUENCE</scope>
    <source>
        <strain evidence="1">GVMAG-M-3300022752-39</strain>
    </source>
</reference>
<name>A0A6C0CV84_9ZZZZ</name>
<accession>A0A6C0CV84</accession>
<dbReference type="AlphaFoldDB" id="A0A6C0CV84"/>
<dbReference type="EMBL" id="MN739490">
    <property type="protein sequence ID" value="QHT08143.1"/>
    <property type="molecule type" value="Genomic_DNA"/>
</dbReference>
<sequence length="39" mass="4608">MSSSGFYIFIQKQLKEPGVYDNFIIIYSKNIGFTEEPRF</sequence>
<evidence type="ECO:0000313" key="1">
    <source>
        <dbReference type="EMBL" id="QHT08143.1"/>
    </source>
</evidence>
<organism evidence="1">
    <name type="scientific">viral metagenome</name>
    <dbReference type="NCBI Taxonomy" id="1070528"/>
    <lineage>
        <taxon>unclassified sequences</taxon>
        <taxon>metagenomes</taxon>
        <taxon>organismal metagenomes</taxon>
    </lineage>
</organism>
<proteinExistence type="predicted"/>
<protein>
    <submittedName>
        <fullName evidence="1">Uncharacterized protein</fullName>
    </submittedName>
</protein>